<evidence type="ECO:0000313" key="2">
    <source>
        <dbReference type="EMBL" id="MFC7242860.1"/>
    </source>
</evidence>
<reference evidence="3" key="1">
    <citation type="journal article" date="2019" name="Int. J. Syst. Evol. Microbiol.">
        <title>The Global Catalogue of Microorganisms (GCM) 10K type strain sequencing project: providing services to taxonomists for standard genome sequencing and annotation.</title>
        <authorList>
            <consortium name="The Broad Institute Genomics Platform"/>
            <consortium name="The Broad Institute Genome Sequencing Center for Infectious Disease"/>
            <person name="Wu L."/>
            <person name="Ma J."/>
        </authorList>
    </citation>
    <scope>NUCLEOTIDE SEQUENCE [LARGE SCALE GENOMIC DNA]</scope>
    <source>
        <strain evidence="3">CGMCC 1.9106</strain>
    </source>
</reference>
<evidence type="ECO:0000256" key="1">
    <source>
        <dbReference type="SAM" id="Phobius"/>
    </source>
</evidence>
<protein>
    <submittedName>
        <fullName evidence="2">DUF2784 domain-containing protein</fullName>
    </submittedName>
</protein>
<dbReference type="Proteomes" id="UP001596392">
    <property type="component" value="Unassembled WGS sequence"/>
</dbReference>
<feature type="transmembrane region" description="Helical" evidence="1">
    <location>
        <begin position="6"/>
        <end position="27"/>
    </location>
</feature>
<gene>
    <name evidence="2" type="ORF">ACFQO7_10255</name>
</gene>
<keyword evidence="1" id="KW-1133">Transmembrane helix</keyword>
<dbReference type="Pfam" id="PF10861">
    <property type="entry name" value="DUF2784"/>
    <property type="match status" value="1"/>
</dbReference>
<keyword evidence="3" id="KW-1185">Reference proteome</keyword>
<feature type="transmembrane region" description="Helical" evidence="1">
    <location>
        <begin position="91"/>
        <end position="112"/>
    </location>
</feature>
<keyword evidence="1" id="KW-0472">Membrane</keyword>
<comment type="caution">
    <text evidence="2">The sequence shown here is derived from an EMBL/GenBank/DDBJ whole genome shotgun (WGS) entry which is preliminary data.</text>
</comment>
<dbReference type="RefSeq" id="WP_376806140.1">
    <property type="nucleotide sequence ID" value="NZ_JBHTAC010000008.1"/>
</dbReference>
<organism evidence="2 3">
    <name type="scientific">Catellatospora aurea</name>
    <dbReference type="NCBI Taxonomy" id="1337874"/>
    <lineage>
        <taxon>Bacteria</taxon>
        <taxon>Bacillati</taxon>
        <taxon>Actinomycetota</taxon>
        <taxon>Actinomycetes</taxon>
        <taxon>Micromonosporales</taxon>
        <taxon>Micromonosporaceae</taxon>
        <taxon>Catellatospora</taxon>
    </lineage>
</organism>
<sequence>MAYQWLAGLTMVVHFAFLAYVVAGGFLAWWRPWLIWPHLIAAGWGFTTVALGLDCPLTYVEDWARREAGEQGLSRGFIDTYLTGVVYPERFTVPLQVLAGLVVLTSWIGFALRRRPAGTADVP</sequence>
<name>A0ABW2GVI6_9ACTN</name>
<dbReference type="InterPro" id="IPR021218">
    <property type="entry name" value="DUF2784"/>
</dbReference>
<keyword evidence="1" id="KW-0812">Transmembrane</keyword>
<proteinExistence type="predicted"/>
<accession>A0ABW2GVI6</accession>
<feature type="transmembrane region" description="Helical" evidence="1">
    <location>
        <begin position="34"/>
        <end position="53"/>
    </location>
</feature>
<evidence type="ECO:0000313" key="3">
    <source>
        <dbReference type="Proteomes" id="UP001596392"/>
    </source>
</evidence>
<dbReference type="EMBL" id="JBHTAC010000008">
    <property type="protein sequence ID" value="MFC7242860.1"/>
    <property type="molecule type" value="Genomic_DNA"/>
</dbReference>